<feature type="domain" description="Bacterial sugar transferase" evidence="8">
    <location>
        <begin position="241"/>
        <end position="432"/>
    </location>
</feature>
<feature type="transmembrane region" description="Helical" evidence="7">
    <location>
        <begin position="243"/>
        <end position="269"/>
    </location>
</feature>
<evidence type="ECO:0000313" key="10">
    <source>
        <dbReference type="Proteomes" id="UP000007803"/>
    </source>
</evidence>
<dbReference type="GO" id="GO:0047360">
    <property type="term" value="F:undecaprenyl-phosphate galactose phosphotransferase activity"/>
    <property type="evidence" value="ECO:0007669"/>
    <property type="project" value="UniProtKB-EC"/>
</dbReference>
<dbReference type="GO" id="GO:0016020">
    <property type="term" value="C:membrane"/>
    <property type="evidence" value="ECO:0007669"/>
    <property type="project" value="UniProtKB-SubCell"/>
</dbReference>
<evidence type="ECO:0000259" key="8">
    <source>
        <dbReference type="Pfam" id="PF02397"/>
    </source>
</evidence>
<evidence type="ECO:0000256" key="1">
    <source>
        <dbReference type="ARBA" id="ARBA00004141"/>
    </source>
</evidence>
<dbReference type="InterPro" id="IPR017475">
    <property type="entry name" value="EPS_sugar_tfrase"/>
</dbReference>
<dbReference type="AlphaFoldDB" id="E0UU27"/>
<evidence type="ECO:0000256" key="7">
    <source>
        <dbReference type="SAM" id="Phobius"/>
    </source>
</evidence>
<keyword evidence="3 9" id="KW-0808">Transferase</keyword>
<name>E0UU27_SULAO</name>
<organism evidence="9 10">
    <name type="scientific">Sulfurimonas autotrophica (strain ATCC BAA-671 / DSM 16294 / JCM 11897 / OK10)</name>
    <dbReference type="NCBI Taxonomy" id="563040"/>
    <lineage>
        <taxon>Bacteria</taxon>
        <taxon>Pseudomonadati</taxon>
        <taxon>Campylobacterota</taxon>
        <taxon>Epsilonproteobacteria</taxon>
        <taxon>Campylobacterales</taxon>
        <taxon>Sulfurimonadaceae</taxon>
        <taxon>Sulfurimonas</taxon>
    </lineage>
</organism>
<protein>
    <submittedName>
        <fullName evidence="9">Undecaprenyl-phosphate galactose phosphotransferase, WbaP</fullName>
        <ecNumber evidence="9">2.7.8.6</ecNumber>
    </submittedName>
</protein>
<sequence length="438" mass="51537">MKKHLLNIFILLLDILLLIGIFYLAIFLRTSIKTSGIAEFSPYTLNEFAFVVFIIVALMYYEKIYTLQYDFWQETKKILKSLILAYFIVLALLTLTKTSFGYSRLFISIYFLFAVFLMPIAKRFEKRIIYKFPFFKKKVLVMGDNNQVEVLKKELRDNWYIGMESDDKEYDTVIISSQGMSVEEVNHKITKYLEANTAVYIVPYVTNINFANSNIMEYSNIRYSTIQVENKLLLKINIWIKNLFDLFVTLMIMPFFLLIHAVISLAIILDSKGAVFFKQDRLGKDDNNFVCYKYRTMYKNADDILKNYLKSNPDEVKYYEEYHKYKNDPRVTKIGRLLRTTSMDELPQIINVLKGEMSLVGPRPYMLNESDKLGEDKNFILKVKPGITGLWQVSGRNNLTFKQRNELEVWYIKNWSLWADFVILIKTVKVVFSKIGAK</sequence>
<dbReference type="PANTHER" id="PTHR30576">
    <property type="entry name" value="COLANIC BIOSYNTHESIS UDP-GLUCOSE LIPID CARRIER TRANSFERASE"/>
    <property type="match status" value="1"/>
</dbReference>
<keyword evidence="5 7" id="KW-1133">Transmembrane helix</keyword>
<reference evidence="10" key="1">
    <citation type="journal article" date="2010" name="Stand. Genomic Sci.">
        <title>Complete genome sequence of Sulfurimonas autotrophica type strain (OK10).</title>
        <authorList>
            <person name="Sikorski J."/>
            <person name="Munk C."/>
            <person name="Lapidus A."/>
            <person name="Djao O."/>
            <person name="Lucas S."/>
            <person name="Glavina Del Rio T."/>
            <person name="Nolan M."/>
            <person name="Tice H."/>
            <person name="Han C."/>
            <person name="Cheng J."/>
            <person name="Tapia R."/>
            <person name="Goodwin L."/>
            <person name="Pitluck S."/>
            <person name="Liolios K."/>
            <person name="Ivanova N."/>
            <person name="Mavromatis K."/>
            <person name="Mikhailova N."/>
            <person name="Pati A."/>
            <person name="Sims D."/>
            <person name="Meincke L."/>
            <person name="Brettin T."/>
            <person name="Detter J."/>
            <person name="Chen A."/>
            <person name="Palaniappan K."/>
            <person name="Land M."/>
            <person name="Hauser L."/>
            <person name="Chang Y."/>
            <person name="Jeffries C."/>
            <person name="Rohde M."/>
            <person name="Lang E."/>
            <person name="Spring S."/>
            <person name="Goker M."/>
            <person name="Woyke T."/>
            <person name="Bristow J."/>
            <person name="Eisen J."/>
            <person name="Markowitz V."/>
            <person name="Hugenholtz P."/>
            <person name="Kyrpides N."/>
            <person name="Klenk H."/>
        </authorList>
    </citation>
    <scope>NUCLEOTIDE SEQUENCE [LARGE SCALE GENOMIC DNA]</scope>
    <source>
        <strain evidence="10">ATCC BAA-671 / DSM 16294 / JCM 11897 / OK10</strain>
    </source>
</reference>
<feature type="transmembrane region" description="Helical" evidence="7">
    <location>
        <begin position="7"/>
        <end position="28"/>
    </location>
</feature>
<evidence type="ECO:0000256" key="5">
    <source>
        <dbReference type="ARBA" id="ARBA00022989"/>
    </source>
</evidence>
<comment type="subcellular location">
    <subcellularLocation>
        <location evidence="1">Membrane</location>
        <topology evidence="1">Multi-pass membrane protein</topology>
    </subcellularLocation>
</comment>
<dbReference type="HOGENOM" id="CLU_024920_3_5_7"/>
<evidence type="ECO:0000256" key="6">
    <source>
        <dbReference type="ARBA" id="ARBA00023136"/>
    </source>
</evidence>
<evidence type="ECO:0000256" key="2">
    <source>
        <dbReference type="ARBA" id="ARBA00006464"/>
    </source>
</evidence>
<dbReference type="NCBIfam" id="TIGR03025">
    <property type="entry name" value="EPS_sugtrans"/>
    <property type="match status" value="1"/>
</dbReference>
<dbReference type="eggNOG" id="COG2148">
    <property type="taxonomic scope" value="Bacteria"/>
</dbReference>
<evidence type="ECO:0000313" key="9">
    <source>
        <dbReference type="EMBL" id="ADN08336.1"/>
    </source>
</evidence>
<proteinExistence type="inferred from homology"/>
<dbReference type="Proteomes" id="UP000007803">
    <property type="component" value="Chromosome"/>
</dbReference>
<accession>E0UU27</accession>
<dbReference type="OrthoDB" id="9808602at2"/>
<feature type="transmembrane region" description="Helical" evidence="7">
    <location>
        <begin position="102"/>
        <end position="121"/>
    </location>
</feature>
<gene>
    <name evidence="9" type="ordered locus">Saut_0287</name>
</gene>
<comment type="similarity">
    <text evidence="2">Belongs to the bacterial sugar transferase family.</text>
</comment>
<evidence type="ECO:0000256" key="4">
    <source>
        <dbReference type="ARBA" id="ARBA00022692"/>
    </source>
</evidence>
<dbReference type="InterPro" id="IPR003362">
    <property type="entry name" value="Bact_transf"/>
</dbReference>
<dbReference type="Pfam" id="PF02397">
    <property type="entry name" value="Bac_transf"/>
    <property type="match status" value="1"/>
</dbReference>
<dbReference type="KEGG" id="sua:Saut_0287"/>
<dbReference type="EC" id="2.7.8.6" evidence="9"/>
<evidence type="ECO:0000256" key="3">
    <source>
        <dbReference type="ARBA" id="ARBA00022679"/>
    </source>
</evidence>
<feature type="transmembrane region" description="Helical" evidence="7">
    <location>
        <begin position="48"/>
        <end position="66"/>
    </location>
</feature>
<dbReference type="EMBL" id="CP002205">
    <property type="protein sequence ID" value="ADN08336.1"/>
    <property type="molecule type" value="Genomic_DNA"/>
</dbReference>
<dbReference type="STRING" id="563040.Saut_0287"/>
<keyword evidence="10" id="KW-1185">Reference proteome</keyword>
<keyword evidence="4 7" id="KW-0812">Transmembrane</keyword>
<keyword evidence="6 7" id="KW-0472">Membrane</keyword>
<feature type="transmembrane region" description="Helical" evidence="7">
    <location>
        <begin position="78"/>
        <end position="96"/>
    </location>
</feature>
<dbReference type="PANTHER" id="PTHR30576:SF0">
    <property type="entry name" value="UNDECAPRENYL-PHOSPHATE N-ACETYLGALACTOSAMINYL 1-PHOSPHATE TRANSFERASE-RELATED"/>
    <property type="match status" value="1"/>
</dbReference>